<organism evidence="9">
    <name type="scientific">Notodromas monacha</name>
    <dbReference type="NCBI Taxonomy" id="399045"/>
    <lineage>
        <taxon>Eukaryota</taxon>
        <taxon>Metazoa</taxon>
        <taxon>Ecdysozoa</taxon>
        <taxon>Arthropoda</taxon>
        <taxon>Crustacea</taxon>
        <taxon>Oligostraca</taxon>
        <taxon>Ostracoda</taxon>
        <taxon>Podocopa</taxon>
        <taxon>Podocopida</taxon>
        <taxon>Cypridocopina</taxon>
        <taxon>Cypridoidea</taxon>
        <taxon>Cyprididae</taxon>
        <taxon>Notodromas</taxon>
    </lineage>
</organism>
<evidence type="ECO:0000259" key="7">
    <source>
        <dbReference type="PROSITE" id="PS50250"/>
    </source>
</evidence>
<keyword evidence="10" id="KW-1185">Reference proteome</keyword>
<dbReference type="InterPro" id="IPR041677">
    <property type="entry name" value="DNA2/NAM7_AAA_11"/>
</dbReference>
<dbReference type="GO" id="GO:0004386">
    <property type="term" value="F:helicase activity"/>
    <property type="evidence" value="ECO:0007669"/>
    <property type="project" value="InterPro"/>
</dbReference>
<dbReference type="Pfam" id="PF04438">
    <property type="entry name" value="zf-HIT"/>
    <property type="match status" value="1"/>
</dbReference>
<dbReference type="CDD" id="cd21378">
    <property type="entry name" value="eIF3E"/>
    <property type="match status" value="1"/>
</dbReference>
<dbReference type="Gene3D" id="1.25.40.570">
    <property type="match status" value="1"/>
</dbReference>
<dbReference type="InterPro" id="IPR036390">
    <property type="entry name" value="WH_DNA-bd_sf"/>
</dbReference>
<keyword evidence="5" id="KW-0862">Zinc</keyword>
<feature type="region of interest" description="Disordered" evidence="6">
    <location>
        <begin position="765"/>
        <end position="797"/>
    </location>
</feature>
<comment type="subunit">
    <text evidence="4">Component of the eukaryotic translation initiation factor 3 (eIF-3) complex. The eIF-3 complex interacts with pix. Interacts with mxt.</text>
</comment>
<feature type="compositionally biased region" description="Basic and acidic residues" evidence="6">
    <location>
        <begin position="851"/>
        <end position="864"/>
    </location>
</feature>
<evidence type="ECO:0000256" key="5">
    <source>
        <dbReference type="PROSITE-ProRule" id="PRU00453"/>
    </source>
</evidence>
<dbReference type="GO" id="GO:0003743">
    <property type="term" value="F:translation initiation factor activity"/>
    <property type="evidence" value="ECO:0007669"/>
    <property type="project" value="UniProtKB-KW"/>
</dbReference>
<dbReference type="OrthoDB" id="417252at2759"/>
<dbReference type="PROSITE" id="PS51083">
    <property type="entry name" value="ZF_HIT"/>
    <property type="match status" value="1"/>
</dbReference>
<dbReference type="HAMAP" id="MF_03004">
    <property type="entry name" value="eIF3e"/>
    <property type="match status" value="1"/>
</dbReference>
<dbReference type="SUPFAM" id="SSF144232">
    <property type="entry name" value="HIT/MYND zinc finger-like"/>
    <property type="match status" value="1"/>
</dbReference>
<dbReference type="SUPFAM" id="SSF46785">
    <property type="entry name" value="Winged helix' DNA-binding domain"/>
    <property type="match status" value="1"/>
</dbReference>
<evidence type="ECO:0000313" key="10">
    <source>
        <dbReference type="Proteomes" id="UP000678499"/>
    </source>
</evidence>
<evidence type="ECO:0000256" key="4">
    <source>
        <dbReference type="ARBA" id="ARBA00047068"/>
    </source>
</evidence>
<dbReference type="CDD" id="cd18808">
    <property type="entry name" value="SF1_C_Upf1"/>
    <property type="match status" value="1"/>
</dbReference>
<dbReference type="Pfam" id="PF01399">
    <property type="entry name" value="PCI"/>
    <property type="match status" value="1"/>
</dbReference>
<dbReference type="InterPro" id="IPR016650">
    <property type="entry name" value="eIF3e"/>
</dbReference>
<dbReference type="Gene3D" id="3.30.60.190">
    <property type="match status" value="1"/>
</dbReference>
<accession>A0A7R9GHC0</accession>
<protein>
    <recommendedName>
        <fullName evidence="11">Eukaryotic translation initiation factor 3 subunit E</fullName>
    </recommendedName>
</protein>
<dbReference type="CDD" id="cd23023">
    <property type="entry name" value="zf-HIT_BCD1"/>
    <property type="match status" value="1"/>
</dbReference>
<dbReference type="InterPro" id="IPR027417">
    <property type="entry name" value="P-loop_NTPase"/>
</dbReference>
<dbReference type="SMART" id="SM01186">
    <property type="entry name" value="eIF3_N"/>
    <property type="match status" value="1"/>
</dbReference>
<keyword evidence="2" id="KW-0396">Initiation factor</keyword>
<dbReference type="InterPro" id="IPR000717">
    <property type="entry name" value="PCI_dom"/>
</dbReference>
<feature type="compositionally biased region" description="Basic and acidic residues" evidence="6">
    <location>
        <begin position="765"/>
        <end position="786"/>
    </location>
</feature>
<dbReference type="InterPro" id="IPR007529">
    <property type="entry name" value="Znf_HIT"/>
</dbReference>
<dbReference type="PROSITE" id="PS50250">
    <property type="entry name" value="PCI"/>
    <property type="match status" value="1"/>
</dbReference>
<dbReference type="SUPFAM" id="SSF52540">
    <property type="entry name" value="P-loop containing nucleoside triphosphate hydrolases"/>
    <property type="match status" value="1"/>
</dbReference>
<evidence type="ECO:0000259" key="8">
    <source>
        <dbReference type="PROSITE" id="PS51083"/>
    </source>
</evidence>
<evidence type="ECO:0008006" key="11">
    <source>
        <dbReference type="Google" id="ProtNLM"/>
    </source>
</evidence>
<dbReference type="SMART" id="SM00088">
    <property type="entry name" value="PINT"/>
    <property type="match status" value="1"/>
</dbReference>
<dbReference type="Pfam" id="PF09440">
    <property type="entry name" value="eIF3_N"/>
    <property type="match status" value="1"/>
</dbReference>
<dbReference type="InterPro" id="IPR047187">
    <property type="entry name" value="SF1_C_Upf1"/>
</dbReference>
<dbReference type="Pfam" id="PF13087">
    <property type="entry name" value="AAA_12"/>
    <property type="match status" value="2"/>
</dbReference>
<keyword evidence="5" id="KW-0479">Metal-binding</keyword>
<evidence type="ECO:0000313" key="9">
    <source>
        <dbReference type="EMBL" id="CAD7282474.1"/>
    </source>
</evidence>
<reference evidence="9" key="1">
    <citation type="submission" date="2020-11" db="EMBL/GenBank/DDBJ databases">
        <authorList>
            <person name="Tran Van P."/>
        </authorList>
    </citation>
    <scope>NUCLEOTIDE SEQUENCE</scope>
</reference>
<dbReference type="InterPro" id="IPR019010">
    <property type="entry name" value="eIF3e_N"/>
</dbReference>
<dbReference type="InterPro" id="IPR041679">
    <property type="entry name" value="DNA2/NAM7-like_C"/>
</dbReference>
<feature type="region of interest" description="Disordered" evidence="6">
    <location>
        <begin position="845"/>
        <end position="868"/>
    </location>
</feature>
<feature type="domain" description="PCI" evidence="7">
    <location>
        <begin position="360"/>
        <end position="535"/>
    </location>
</feature>
<dbReference type="Proteomes" id="UP000678499">
    <property type="component" value="Unassembled WGS sequence"/>
</dbReference>
<dbReference type="Pfam" id="PF21357">
    <property type="entry name" value="EIF3E_C"/>
    <property type="match status" value="1"/>
</dbReference>
<feature type="domain" description="HIT-type" evidence="8">
    <location>
        <begin position="653"/>
        <end position="687"/>
    </location>
</feature>
<dbReference type="EMBL" id="OA885919">
    <property type="protein sequence ID" value="CAD7282474.1"/>
    <property type="molecule type" value="Genomic_DNA"/>
</dbReference>
<evidence type="ECO:0000256" key="2">
    <source>
        <dbReference type="ARBA" id="ARBA00022540"/>
    </source>
</evidence>
<evidence type="ECO:0000256" key="3">
    <source>
        <dbReference type="ARBA" id="ARBA00022917"/>
    </source>
</evidence>
<sequence length="2479" mass="282453">AVPEFEVLQTTVEAWPVVGLSDLLPEVEQVAWMTPMDLGNASKAERGTWNLSRWAAYPAFVAIIGHPRRYVSVRNCKVSNGSDSQTLAVDAELDDDEAVIMVPDAPVGVAAGGSPIDGVDLISLLQIKLIFFHINIMAELDLTPKISSYLDRHMVFPLLEFLSMKEIYDVNDLMEGKLNLLSDTNMVDYAREVYRNLHGEDGGPEHLLQKRADVVAQLKQYQEETEPILNIFVKKEVQQQFKTARDFRQLQEFLVENYQFRPDMIDTLYNFAKFQYECGNYAGSAEYLDFYRILVPSSDRNYLSGLWGKLASEILMQHWDVALEDLNRVKDYIENQLSVFGSALEALQQRAWLLHWSLFVFFNHPKGKDLIIDMFLYQPPYLNTIQTMCPHLLRYLSTAVIINKQHRRAVMKDLVKAIQQESYTYSDPITEFLEDLCVNFDFDRAQQKLRDCRDLLYQDFFLTACLDDFMENARLMIFETFCRIHQCISISMLAEKLNMTDEEAERWIVNLIRHARLDAKIDSSKGHVVMGTQAVSPYSQLIEKTKALSLRTQMLALQIEKRITTVRAGEVSLFFSLVRSGEDRTSKTQQRCTILIFSTIRRSVKKKNAAVSRVAHVLCSIAFLSVSSPKVLRAMESSTTDQSSDELSTYGQCDICEEHSAKYKCPRCDKRTCSLSCVKKHKVRYDCCGQRDRAKFVPVKKFSNLDLLNDYRFLEEAARVAERCHKDKTRLISRTAPHSSLPPSVGFAGCVVLMRAEGNHRLGVKKVDFSKRGPRDTESPRDKIPDTKSPPYPRTALDLKRSLKDNLKGKLVVEHPELFVFTLPHIETLDIIEEVNDLIEWEGPEEEKDIDDCHPSEQGSHHDEPEGELTEADFDRHYSNYYKEFMQHYAKIYGIKNPDDLPEDIRFKANLFSEARTAQSSGHDHLEKESRKRKIVSYGEIDDTIIIQAIIEELWCVHFGVSEIMRTDLVGRSHHRLICLSFAHDVSFILTAAMVGLLSSIPSRHDVGTIINLYEDQNLGVLRTDLKNIYVFSVDVVKNGISIAEGSRVRFNLDARSNVTALDVETMVKSREEKVPAEIEIAEESVLKNCEVEIEDSDKNVEDTDQISDCQDNLSDTPKVIDAAEKLPSWPEIMVVEGIVQKEAADEVTVEIDNGDTVRFSKKLCCGEFKDKWTFLDRDLVLLRIRKGTKDVEVLSCAVRYREVWSKAEISSDKTRLSYNGNSSLISNARHGVLKDSDEFCFAVVIKTARERVPWRSVDIRRSCSNFRGQENPLSQAFHTNLMLRNRYDDDCEDVEVTYGLSFGIVSLGETSDKYSMTAKNQGTTTRTLKSVKVTSMENIFKIVEGSFPVDLLPGDLEAFWLVCSLEELDALPPYSTGEIVFEFEDFDVRRLLCARMITPDETVARDESVPGAVCRPGKAYVNRPNRKSTYEYRYEIDPELRRAVLDGDDLGLCAPVLQRNLTREDYAAFFQKLVEIEIAAMVGLLSSIPSRHDVGTIINLFEDQNLGVIRTDLKNIYVFSVDVVKNGISVAEGSRVRFNLDARSNVTALDVETMVKSREEKVRAEIEIAEESVLKNCKVEIEDSDKNVEDTDQISDLQDNLSDTTTDIDAAEKLPSWPEIIEVEGVVQKDAADEVTVEIDNGDIVRFSKKLCCGEFKDKWTFMDRDLVLLRILKDTKDVEVLSCAVRYREVWSKAEISSHKDRLSYNGNSGLISNARHGVLKDSDEFCFAVVIKTARERVPWRSVDIRRSCSNFRGQENPLSQAFHTNLMLRNRYDDDCQDVKVTYGRYFGTVSLGETSEKYSMTAKNQGTTTHTLKSVKVTSMENIFKVVEGSFPVDLLPGDFQAFGLVCSLEELDALPPYSTGEIVFEFEDFDVHRLLSARMITPDETVTRDESVPGAVCRPGEVYVNGPSWKSTYEYRYEYLGLNAARHDLPLLEPDTRGQEIDEIQRLEQMRITGAILSEEGDLLGIDASSLFDDEEEGLCLPTSPVNMSDERDLEDLVDISDDTEALNGAEASTHDRILLDHLLSIKQYLQPGICVSITEARSLSSWLPVDDLVWFMARARDASTVPMNCKEHIQKNEGYEAKMRVANARIVVATWYMCGSMPEKLNQGSGPFTHVFVDEAGHMTEPMCLVPLTASRNWTRIVLAGDPMQLSPVVFSRVAQMYKLKRSFMERLMEDHSFYMKVEDKYRWEFVTQLVMNYRSHPMILSMYSNLSYDGVLQACVKPEDNLDWIPLTFRRFYPFCVIGLHDSHCERLRKNPSPFNMKEAYEVTRMILVTRLFGCPNNRVTKPQFGGLGICEAKNCPGWRLDRLALDDRQVRDRELTDRRLTGHAFSQNWISHIVNDFMAHGMVLQSDIGVISPYRSQCRRIQIFLRNFPDIKIGTVEEFQGAERKIIILSLVHTCHDGRKGKLFWSESFFASRKHTNVSISRAKQFLIVIGDVPLMRKGKKNWGTILELAEAGGGKHLKCSKKAFK</sequence>
<dbReference type="Pfam" id="PF13086">
    <property type="entry name" value="AAA_11"/>
    <property type="match status" value="1"/>
</dbReference>
<evidence type="ECO:0000256" key="1">
    <source>
        <dbReference type="ARBA" id="ARBA00022490"/>
    </source>
</evidence>
<dbReference type="PANTHER" id="PTHR10317">
    <property type="entry name" value="EUKARYOTIC TRANSLATION INITIATION FACTOR 3 SUBUNIT E"/>
    <property type="match status" value="1"/>
</dbReference>
<feature type="non-terminal residue" evidence="9">
    <location>
        <position position="1"/>
    </location>
</feature>
<keyword evidence="1" id="KW-0963">Cytoplasm</keyword>
<dbReference type="GO" id="GO:0008270">
    <property type="term" value="F:zinc ion binding"/>
    <property type="evidence" value="ECO:0007669"/>
    <property type="project" value="UniProtKB-UniRule"/>
</dbReference>
<dbReference type="Gene3D" id="3.40.50.300">
    <property type="entry name" value="P-loop containing nucleotide triphosphate hydrolases"/>
    <property type="match status" value="2"/>
</dbReference>
<keyword evidence="3" id="KW-0648">Protein biosynthesis</keyword>
<gene>
    <name evidence="9" type="ORF">NMOB1V02_LOCUS10098</name>
</gene>
<dbReference type="EMBL" id="CAJPEX010003882">
    <property type="protein sequence ID" value="CAG0922626.1"/>
    <property type="molecule type" value="Genomic_DNA"/>
</dbReference>
<evidence type="ECO:0000256" key="6">
    <source>
        <dbReference type="SAM" id="MobiDB-lite"/>
    </source>
</evidence>
<keyword evidence="5" id="KW-0863">Zinc-finger</keyword>
<name>A0A7R9GHC0_9CRUS</name>
<dbReference type="GO" id="GO:0005852">
    <property type="term" value="C:eukaryotic translation initiation factor 3 complex"/>
    <property type="evidence" value="ECO:0007669"/>
    <property type="project" value="InterPro"/>
</dbReference>
<proteinExistence type="inferred from homology"/>